<organism evidence="2 3">
    <name type="scientific">Mariniflexile soesokkakense</name>
    <dbReference type="NCBI Taxonomy" id="1343160"/>
    <lineage>
        <taxon>Bacteria</taxon>
        <taxon>Pseudomonadati</taxon>
        <taxon>Bacteroidota</taxon>
        <taxon>Flavobacteriia</taxon>
        <taxon>Flavobacteriales</taxon>
        <taxon>Flavobacteriaceae</taxon>
        <taxon>Mariniflexile</taxon>
    </lineage>
</organism>
<gene>
    <name evidence="2" type="ORF">VP395_03740</name>
</gene>
<keyword evidence="3" id="KW-1185">Reference proteome</keyword>
<dbReference type="EMBL" id="JAZHYP010000001">
    <property type="protein sequence ID" value="MEN3322826.1"/>
    <property type="molecule type" value="Genomic_DNA"/>
</dbReference>
<accession>A0ABV0A8D8</accession>
<proteinExistence type="predicted"/>
<dbReference type="RefSeq" id="WP_346240367.1">
    <property type="nucleotide sequence ID" value="NZ_JAZHYP010000001.1"/>
</dbReference>
<evidence type="ECO:0000313" key="2">
    <source>
        <dbReference type="EMBL" id="MEN3322826.1"/>
    </source>
</evidence>
<sequence>MLKLIILRKTFLLICLFYAVFSNSQNSQVSENKVLIEIESPMSPPTWALLEQELLKANTAACKEFFNKYFDERGYLMAVERWGGNDGPDDAIENVADWPTLHMLGASDDILILYKKAWEGHLRQYTEAKTVDVPFAREGMYYKEFPVMMDWMHNGEGLRVFNLQGLSDPYDIDYQKRVRRFAGFYMNEDVEANNYDPEYKIIKSMFNGSKGPLMRKATSLDWAGDPIQIKNRFKAGHGESTYEEMLEHFKDYTDIIGDHPQNMSATTLAVNAFMLTGESKYREWLLEYVDAWLDRTKANNGIIPSNIGLDGTIGGSANGKWYGSTYGWGFSPIVPQTGKVQHRTRVYRGIIGFCNAVLLTGDLRYINAWGDMLDKVNSNNKKIDGKIQYPHMYGDNGWYAFSPEPVNWGALDCYFFTCSSKDRARLGKNNWISFLEGDNPNYPEEILRRDLDRIRNKYSNMLKDDSTPDTRLADDPMKYNPATVDALRELMLAGLDPGRGGAPLHSRLRYFDSVNRRAGIPSDTAALIDEMTADHVAVTLINLNQIESRELVVQTGAYAEHQCLYVEINDKQIPINQSSFTIHLLPGTGTRLVIKTKRYVNKPTLKFPWDIDTVVLK</sequence>
<dbReference type="Proteomes" id="UP001416393">
    <property type="component" value="Unassembled WGS sequence"/>
</dbReference>
<name>A0ABV0A8D8_9FLAO</name>
<dbReference type="InterPro" id="IPR058347">
    <property type="entry name" value="DUF8034"/>
</dbReference>
<evidence type="ECO:0000313" key="3">
    <source>
        <dbReference type="Proteomes" id="UP001416393"/>
    </source>
</evidence>
<evidence type="ECO:0000256" key="1">
    <source>
        <dbReference type="SAM" id="SignalP"/>
    </source>
</evidence>
<dbReference type="Pfam" id="PF26099">
    <property type="entry name" value="DUF8034"/>
    <property type="match status" value="2"/>
</dbReference>
<reference evidence="2 3" key="1">
    <citation type="submission" date="2024-01" db="EMBL/GenBank/DDBJ databases">
        <title>Mariniflexile litorale sp. nov., isolated from the shallow sediments of the Sea of Japan.</title>
        <authorList>
            <person name="Romanenko L."/>
            <person name="Bystritskaya E."/>
            <person name="Isaeva M."/>
        </authorList>
    </citation>
    <scope>NUCLEOTIDE SEQUENCE [LARGE SCALE GENOMIC DNA]</scope>
    <source>
        <strain evidence="2 3">KCTC 32427</strain>
    </source>
</reference>
<feature type="chain" id="PRO_5046710144" evidence="1">
    <location>
        <begin position="28"/>
        <end position="617"/>
    </location>
</feature>
<keyword evidence="1" id="KW-0732">Signal</keyword>
<protein>
    <submittedName>
        <fullName evidence="2">Uncharacterized protein</fullName>
    </submittedName>
</protein>
<comment type="caution">
    <text evidence="2">The sequence shown here is derived from an EMBL/GenBank/DDBJ whole genome shotgun (WGS) entry which is preliminary data.</text>
</comment>
<feature type="signal peptide" evidence="1">
    <location>
        <begin position="1"/>
        <end position="27"/>
    </location>
</feature>